<dbReference type="FunCoup" id="A0A251SR75">
    <property type="interactions" value="324"/>
</dbReference>
<feature type="compositionally biased region" description="Basic residues" evidence="2">
    <location>
        <begin position="1"/>
        <end position="16"/>
    </location>
</feature>
<dbReference type="PANTHER" id="PTHR35468:SF1">
    <property type="entry name" value="MYOSIN-LIKE PROTEIN"/>
    <property type="match status" value="1"/>
</dbReference>
<feature type="compositionally biased region" description="Low complexity" evidence="2">
    <location>
        <begin position="502"/>
        <end position="518"/>
    </location>
</feature>
<reference evidence="3" key="3">
    <citation type="submission" date="2020-06" db="EMBL/GenBank/DDBJ databases">
        <title>Helianthus annuus Genome sequencing and assembly Release 2.</title>
        <authorList>
            <person name="Gouzy J."/>
            <person name="Langlade N."/>
            <person name="Munos S."/>
        </authorList>
    </citation>
    <scope>NUCLEOTIDE SEQUENCE</scope>
    <source>
        <tissue evidence="3">Leaves</tissue>
    </source>
</reference>
<organism evidence="4 5">
    <name type="scientific">Helianthus annuus</name>
    <name type="common">Common sunflower</name>
    <dbReference type="NCBI Taxonomy" id="4232"/>
    <lineage>
        <taxon>Eukaryota</taxon>
        <taxon>Viridiplantae</taxon>
        <taxon>Streptophyta</taxon>
        <taxon>Embryophyta</taxon>
        <taxon>Tracheophyta</taxon>
        <taxon>Spermatophyta</taxon>
        <taxon>Magnoliopsida</taxon>
        <taxon>eudicotyledons</taxon>
        <taxon>Gunneridae</taxon>
        <taxon>Pentapetalae</taxon>
        <taxon>asterids</taxon>
        <taxon>campanulids</taxon>
        <taxon>Asterales</taxon>
        <taxon>Asteraceae</taxon>
        <taxon>Asteroideae</taxon>
        <taxon>Heliantheae alliance</taxon>
        <taxon>Heliantheae</taxon>
        <taxon>Helianthus</taxon>
    </lineage>
</organism>
<keyword evidence="1" id="KW-0175">Coiled coil</keyword>
<sequence length="532" mass="60631">MSTTTTRRRSCRRVKWHTTPPPPSPKIINLPRRHTTRRRKPRTTVSITPPATVAVAEVVRSKGKLGSLFGVERSAPSIVVLNAERRERVEAEEVVVEEGGGGGLEEERWKFQAEILRAECNFLRMERKLALKKLEKNRVRIERTLQSALQNLANGRKKLCEGKNMEVVLEEEMRELAEKLEELQSSYNGRKDRELLKCKNFDKKALRLQRRLEKLGGLTDDEFGEVNEDGVTLTFKSQTKSNDVDMLERKMEGLSKGMLDRMEKEYGSIINSSVASSASTSKRIDFPDHLSFSNRFSNQVKEPLVSQETNNRCSGRCKTLVRKIVEQVRAETEQWSQMQDMLGKLREEMEELQTSKDFWETQALASNQEIKTLTSNVEEWREKAIAYETKANELQTEVSLVKGELEKLKKDQAKEVASTSKKTVVSLSKQIERETKNGSSCRMNKQEKVEQSKKDSHPLSLGKQLAREKRILISRLKENRPNGNEISSEGRRKGVRSPFKDIGNSSSSAGSIRQSSNAIFPLHCPEPARVED</sequence>
<name>A0A251SR75_HELAN</name>
<evidence type="ECO:0000313" key="3">
    <source>
        <dbReference type="EMBL" id="KAF5773222.1"/>
    </source>
</evidence>
<dbReference type="Gramene" id="mRNA:HanXRQr2_Chr13g0586281">
    <property type="protein sequence ID" value="mRNA:HanXRQr2_Chr13g0586281"/>
    <property type="gene ID" value="HanXRQr2_Chr13g0586281"/>
</dbReference>
<accession>A0A251SR75</accession>
<evidence type="ECO:0000313" key="4">
    <source>
        <dbReference type="EMBL" id="OTG01345.1"/>
    </source>
</evidence>
<dbReference type="AlphaFoldDB" id="A0A251SR75"/>
<dbReference type="EMBL" id="CM007902">
    <property type="protein sequence ID" value="OTG01345.1"/>
    <property type="molecule type" value="Genomic_DNA"/>
</dbReference>
<gene>
    <name evidence="4" type="ORF">HannXRQ_Chr13g0401091</name>
    <name evidence="3" type="ORF">HanXRQr2_Chr13g0586281</name>
</gene>
<feature type="compositionally biased region" description="Basic and acidic residues" evidence="2">
    <location>
        <begin position="444"/>
        <end position="457"/>
    </location>
</feature>
<feature type="compositionally biased region" description="Basic residues" evidence="2">
    <location>
        <begin position="31"/>
        <end position="42"/>
    </location>
</feature>
<protein>
    <submittedName>
        <fullName evidence="4">Putative myosin-related protein</fullName>
    </submittedName>
</protein>
<feature type="coiled-coil region" evidence="1">
    <location>
        <begin position="342"/>
        <end position="411"/>
    </location>
</feature>
<dbReference type="STRING" id="4232.A0A251SR75"/>
<reference evidence="4" key="2">
    <citation type="submission" date="2017-02" db="EMBL/GenBank/DDBJ databases">
        <title>Sunflower complete genome.</title>
        <authorList>
            <person name="Langlade N."/>
            <person name="Munos S."/>
        </authorList>
    </citation>
    <scope>NUCLEOTIDE SEQUENCE [LARGE SCALE GENOMIC DNA]</scope>
    <source>
        <tissue evidence="4">Leaves</tissue>
    </source>
</reference>
<dbReference type="PANTHER" id="PTHR35468">
    <property type="entry name" value="MYOSIN-LIKE PROTEIN"/>
    <property type="match status" value="1"/>
</dbReference>
<dbReference type="OMA" id="CHLKENH"/>
<dbReference type="InParanoid" id="A0A251SR75"/>
<feature type="region of interest" description="Disordered" evidence="2">
    <location>
        <begin position="1"/>
        <end position="44"/>
    </location>
</feature>
<feature type="compositionally biased region" description="Basic and acidic residues" evidence="2">
    <location>
        <begin position="465"/>
        <end position="480"/>
    </location>
</feature>
<dbReference type="Proteomes" id="UP000215914">
    <property type="component" value="Chromosome 13"/>
</dbReference>
<evidence type="ECO:0000256" key="2">
    <source>
        <dbReference type="SAM" id="MobiDB-lite"/>
    </source>
</evidence>
<proteinExistence type="predicted"/>
<keyword evidence="5" id="KW-1185">Reference proteome</keyword>
<dbReference type="EMBL" id="MNCJ02000328">
    <property type="protein sequence ID" value="KAF5773222.1"/>
    <property type="molecule type" value="Genomic_DNA"/>
</dbReference>
<reference evidence="3 5" key="1">
    <citation type="journal article" date="2017" name="Nature">
        <title>The sunflower genome provides insights into oil metabolism, flowering and Asterid evolution.</title>
        <authorList>
            <person name="Badouin H."/>
            <person name="Gouzy J."/>
            <person name="Grassa C.J."/>
            <person name="Murat F."/>
            <person name="Staton S.E."/>
            <person name="Cottret L."/>
            <person name="Lelandais-Briere C."/>
            <person name="Owens G.L."/>
            <person name="Carrere S."/>
            <person name="Mayjonade B."/>
            <person name="Legrand L."/>
            <person name="Gill N."/>
            <person name="Kane N.C."/>
            <person name="Bowers J.E."/>
            <person name="Hubner S."/>
            <person name="Bellec A."/>
            <person name="Berard A."/>
            <person name="Berges H."/>
            <person name="Blanchet N."/>
            <person name="Boniface M.C."/>
            <person name="Brunel D."/>
            <person name="Catrice O."/>
            <person name="Chaidir N."/>
            <person name="Claudel C."/>
            <person name="Donnadieu C."/>
            <person name="Faraut T."/>
            <person name="Fievet G."/>
            <person name="Helmstetter N."/>
            <person name="King M."/>
            <person name="Knapp S.J."/>
            <person name="Lai Z."/>
            <person name="Le Paslier M.C."/>
            <person name="Lippi Y."/>
            <person name="Lorenzon L."/>
            <person name="Mandel J.R."/>
            <person name="Marage G."/>
            <person name="Marchand G."/>
            <person name="Marquand E."/>
            <person name="Bret-Mestries E."/>
            <person name="Morien E."/>
            <person name="Nambeesan S."/>
            <person name="Nguyen T."/>
            <person name="Pegot-Espagnet P."/>
            <person name="Pouilly N."/>
            <person name="Raftis F."/>
            <person name="Sallet E."/>
            <person name="Schiex T."/>
            <person name="Thomas J."/>
            <person name="Vandecasteele C."/>
            <person name="Vares D."/>
            <person name="Vear F."/>
            <person name="Vautrin S."/>
            <person name="Crespi M."/>
            <person name="Mangin B."/>
            <person name="Burke J.M."/>
            <person name="Salse J."/>
            <person name="Munos S."/>
            <person name="Vincourt P."/>
            <person name="Rieseberg L.H."/>
            <person name="Langlade N.B."/>
        </authorList>
    </citation>
    <scope>NUCLEOTIDE SEQUENCE [LARGE SCALE GENOMIC DNA]</scope>
    <source>
        <strain evidence="5">cv. SF193</strain>
        <tissue evidence="3">Leaves</tissue>
    </source>
</reference>
<feature type="coiled-coil region" evidence="1">
    <location>
        <begin position="131"/>
        <end position="193"/>
    </location>
</feature>
<evidence type="ECO:0000313" key="5">
    <source>
        <dbReference type="Proteomes" id="UP000215914"/>
    </source>
</evidence>
<evidence type="ECO:0000256" key="1">
    <source>
        <dbReference type="SAM" id="Coils"/>
    </source>
</evidence>
<feature type="region of interest" description="Disordered" evidence="2">
    <location>
        <begin position="428"/>
        <end position="532"/>
    </location>
</feature>